<dbReference type="Proteomes" id="UP000265427">
    <property type="component" value="Unassembled WGS sequence"/>
</dbReference>
<reference evidence="4 5" key="2">
    <citation type="submission" date="2018-08" db="EMBL/GenBank/DDBJ databases">
        <title>Aphanomyces genome sequencing and annotation.</title>
        <authorList>
            <person name="Minardi D."/>
            <person name="Oidtmann B."/>
            <person name="Van Der Giezen M."/>
            <person name="Studholme D.J."/>
        </authorList>
    </citation>
    <scope>NUCLEOTIDE SEQUENCE [LARGE SCALE GENOMIC DNA]</scope>
    <source>
        <strain evidence="1 4">Kv</strain>
        <strain evidence="2 5">SA</strain>
    </source>
</reference>
<dbReference type="EMBL" id="QUTI01017167">
    <property type="protein sequence ID" value="RLO10830.1"/>
    <property type="molecule type" value="Genomic_DNA"/>
</dbReference>
<sequence>MFHAAVNDIMQTLRLTQSCPDADLLAQPQTIGQRRDRAYSTELTHTNHGGIAAWDNKRQKCHNCKHIYLKSLSPTAGFCSMDCKSNAMYLYAMSEKIKCVKESIVAQPSAPKAAPEVVVQAPIKADEDVVCFESEIEPEDESSVMGSYCPPSTFAEFHTQKLKCRPVEWSFSALY</sequence>
<accession>A0A397D9E9</accession>
<evidence type="ECO:0000313" key="6">
    <source>
        <dbReference type="Proteomes" id="UP000275652"/>
    </source>
</evidence>
<name>A0A397D9E9_APHAT</name>
<dbReference type="EMBL" id="QUTC01005069">
    <property type="protein sequence ID" value="RHY60447.1"/>
    <property type="molecule type" value="Genomic_DNA"/>
</dbReference>
<evidence type="ECO:0000313" key="3">
    <source>
        <dbReference type="EMBL" id="RLO10830.1"/>
    </source>
</evidence>
<reference evidence="3 6" key="1">
    <citation type="journal article" date="2018" name="J. Invertebr. Pathol.">
        <title>New genotyping method for the causative agent of crayfish plague (Aphanomyces astaci) based on whole genome data.</title>
        <authorList>
            <person name="Minardi D."/>
            <person name="Studholme D.J."/>
            <person name="van der Giezen M."/>
            <person name="Pretto T."/>
            <person name="Oidtmann B."/>
        </authorList>
    </citation>
    <scope>NUCLEOTIDE SEQUENCE [LARGE SCALE GENOMIC DNA]</scope>
    <source>
        <strain evidence="3 6">KB13</strain>
    </source>
</reference>
<evidence type="ECO:0000313" key="5">
    <source>
        <dbReference type="Proteomes" id="UP000265716"/>
    </source>
</evidence>
<protein>
    <submittedName>
        <fullName evidence="2">Uncharacterized protein</fullName>
    </submittedName>
</protein>
<dbReference type="Proteomes" id="UP000275652">
    <property type="component" value="Unassembled WGS sequence"/>
</dbReference>
<comment type="caution">
    <text evidence="2">The sequence shown here is derived from an EMBL/GenBank/DDBJ whole genome shotgun (WGS) entry which is preliminary data.</text>
</comment>
<gene>
    <name evidence="3" type="ORF">DYB28_010054</name>
    <name evidence="1" type="ORF">DYB36_003981</name>
    <name evidence="2" type="ORF">DYB38_005498</name>
</gene>
<dbReference type="VEuPathDB" id="FungiDB:H257_12199"/>
<organism evidence="2 5">
    <name type="scientific">Aphanomyces astaci</name>
    <name type="common">Crayfish plague agent</name>
    <dbReference type="NCBI Taxonomy" id="112090"/>
    <lineage>
        <taxon>Eukaryota</taxon>
        <taxon>Sar</taxon>
        <taxon>Stramenopiles</taxon>
        <taxon>Oomycota</taxon>
        <taxon>Saprolegniomycetes</taxon>
        <taxon>Saprolegniales</taxon>
        <taxon>Verrucalvaceae</taxon>
        <taxon>Aphanomyces</taxon>
    </lineage>
</organism>
<evidence type="ECO:0000313" key="4">
    <source>
        <dbReference type="Proteomes" id="UP000265427"/>
    </source>
</evidence>
<evidence type="ECO:0000313" key="1">
    <source>
        <dbReference type="EMBL" id="RHY07318.1"/>
    </source>
</evidence>
<proteinExistence type="predicted"/>
<dbReference type="EMBL" id="QUSZ01006000">
    <property type="protein sequence ID" value="RHY07318.1"/>
    <property type="molecule type" value="Genomic_DNA"/>
</dbReference>
<dbReference type="AlphaFoldDB" id="A0A397D9E9"/>
<dbReference type="Proteomes" id="UP000265716">
    <property type="component" value="Unassembled WGS sequence"/>
</dbReference>
<evidence type="ECO:0000313" key="2">
    <source>
        <dbReference type="EMBL" id="RHY60447.1"/>
    </source>
</evidence>